<evidence type="ECO:0000256" key="4">
    <source>
        <dbReference type="ARBA" id="ARBA00023054"/>
    </source>
</evidence>
<dbReference type="Pfam" id="PF15390">
    <property type="entry name" value="WDCP"/>
    <property type="match status" value="1"/>
</dbReference>
<dbReference type="EMBL" id="VZTN01004806">
    <property type="protein sequence ID" value="NXS78890.1"/>
    <property type="molecule type" value="Genomic_DNA"/>
</dbReference>
<keyword evidence="4" id="KW-0175">Coiled coil</keyword>
<feature type="non-terminal residue" evidence="6">
    <location>
        <position position="744"/>
    </location>
</feature>
<dbReference type="Proteomes" id="UP000545329">
    <property type="component" value="Unassembled WGS sequence"/>
</dbReference>
<evidence type="ECO:0000313" key="6">
    <source>
        <dbReference type="EMBL" id="NXS78890.1"/>
    </source>
</evidence>
<proteinExistence type="predicted"/>
<dbReference type="PANTHER" id="PTHR14897:SF10">
    <property type="entry name" value="WD REPEAT AND COILED-COIL-CONTAINING PROTEIN"/>
    <property type="match status" value="1"/>
</dbReference>
<feature type="compositionally biased region" description="Basic and acidic residues" evidence="5">
    <location>
        <begin position="452"/>
        <end position="462"/>
    </location>
</feature>
<keyword evidence="3" id="KW-0677">Repeat</keyword>
<name>A0A7L2X6R3_9PASS</name>
<dbReference type="InterPro" id="IPR028041">
    <property type="entry name" value="WDCP"/>
</dbReference>
<comment type="caution">
    <text evidence="6">The sequence shown here is derived from an EMBL/GenBank/DDBJ whole genome shotgun (WGS) entry which is preliminary data.</text>
</comment>
<dbReference type="SUPFAM" id="SSF101908">
    <property type="entry name" value="Putative isomerase YbhE"/>
    <property type="match status" value="1"/>
</dbReference>
<dbReference type="PANTHER" id="PTHR14897">
    <property type="entry name" value="WD REPEAT AND COILED-COIL-CONTAINING PROTEIN"/>
    <property type="match status" value="1"/>
</dbReference>
<protein>
    <recommendedName>
        <fullName evidence="1">WD repeat and coiled-coil-containing protein</fullName>
    </recommendedName>
</protein>
<evidence type="ECO:0000256" key="2">
    <source>
        <dbReference type="ARBA" id="ARBA00022574"/>
    </source>
</evidence>
<dbReference type="GO" id="GO:0019900">
    <property type="term" value="F:kinase binding"/>
    <property type="evidence" value="ECO:0007669"/>
    <property type="project" value="TreeGrafter"/>
</dbReference>
<dbReference type="AlphaFoldDB" id="A0A7L2X6R3"/>
<reference evidence="6 7" key="1">
    <citation type="submission" date="2019-09" db="EMBL/GenBank/DDBJ databases">
        <title>Bird 10,000 Genomes (B10K) Project - Family phase.</title>
        <authorList>
            <person name="Zhang G."/>
        </authorList>
    </citation>
    <scope>NUCLEOTIDE SEQUENCE [LARGE SCALE GENOMIC DNA]</scope>
    <source>
        <strain evidence="6">B10K-DU-002-58</strain>
        <tissue evidence="6">Muscle</tissue>
    </source>
</reference>
<feature type="compositionally biased region" description="Polar residues" evidence="5">
    <location>
        <begin position="531"/>
        <end position="542"/>
    </location>
</feature>
<dbReference type="OrthoDB" id="6409262at2759"/>
<accession>A0A7L2X6R3</accession>
<keyword evidence="2" id="KW-0853">WD repeat</keyword>
<evidence type="ECO:0000256" key="5">
    <source>
        <dbReference type="SAM" id="MobiDB-lite"/>
    </source>
</evidence>
<evidence type="ECO:0000313" key="7">
    <source>
        <dbReference type="Proteomes" id="UP000545329"/>
    </source>
</evidence>
<organism evidence="6 7">
    <name type="scientific">Erpornis zantholeuca</name>
    <dbReference type="NCBI Taxonomy" id="1112836"/>
    <lineage>
        <taxon>Eukaryota</taxon>
        <taxon>Metazoa</taxon>
        <taxon>Chordata</taxon>
        <taxon>Craniata</taxon>
        <taxon>Vertebrata</taxon>
        <taxon>Euteleostomi</taxon>
        <taxon>Archelosauria</taxon>
        <taxon>Archosauria</taxon>
        <taxon>Dinosauria</taxon>
        <taxon>Saurischia</taxon>
        <taxon>Theropoda</taxon>
        <taxon>Coelurosauria</taxon>
        <taxon>Aves</taxon>
        <taxon>Neognathae</taxon>
        <taxon>Neoaves</taxon>
        <taxon>Telluraves</taxon>
        <taxon>Australaves</taxon>
        <taxon>Passeriformes</taxon>
        <taxon>Sylvioidea</taxon>
        <taxon>Timaliidae</taxon>
        <taxon>Erpornis</taxon>
    </lineage>
</organism>
<evidence type="ECO:0000256" key="3">
    <source>
        <dbReference type="ARBA" id="ARBA00022737"/>
    </source>
</evidence>
<feature type="region of interest" description="Disordered" evidence="5">
    <location>
        <begin position="442"/>
        <end position="464"/>
    </location>
</feature>
<feature type="non-terminal residue" evidence="6">
    <location>
        <position position="1"/>
    </location>
</feature>
<gene>
    <name evidence="6" type="primary">Wdcp_0</name>
    <name evidence="6" type="ORF">ERPZAN_R08253</name>
</gene>
<feature type="compositionally biased region" description="Low complexity" evidence="5">
    <location>
        <begin position="442"/>
        <end position="451"/>
    </location>
</feature>
<evidence type="ECO:0000256" key="1">
    <source>
        <dbReference type="ARBA" id="ARBA00015683"/>
    </source>
</evidence>
<sequence>MELGKAKLLRTGLNALHQAIHPVHGLAWTDGKQVILTALHLQNGEPKFGDSSVVGQFEHVHGLYWGPSPAEAPALLAVQHKKHITIWQLCFNGADRNKLLVSQICDISEPYPVLPQGCVWHPSKEVLAVLTTRDASVLPSVHLNSSRINADIKGSGLIHCACWTKEGDRLVVGVGSALHSYIWDDAQKTLSACSFCPIFDVGGYICAVEATQNLQVAVATELPLDKICGLNAGAAFEVPSSVETESFPSQSSLCGEEEYSLDGGKKSLDSEKPLSVVTSPVDLTHILSSKQGVDSSPLLHLRPKDYLTGSGQDSSHLILVTFERKVTSTKKVSIPGILVPDIMAFDSKTQTVSVASNTCNVILVYSLTSSNLPNIQQIQLEKSEKPKGLCFLTNKLLLILVGRQKFSDPAFLPSSRSDKYMIRLMIKELILEMGPSASASADGSSSLNLSSVHHDPSRDVHPLSHGLLIPDRSALRSPTSQRKLIEEIKSPVYEQNLVLNISDLKDKKISMNFPPTVETLDAEPVNRSVALSNASNKPTSPKRQPEAASKIPNSYKNNLFSEKEASYFLKNVEKLSGNFTELQHHLCELTELLKSGKKNLPVYPFSQEPSFINIICQKQLSKSDADESRTVLLCGGKLRLNVIQQLFNLSLVEMQHGSSWIVLTADSEGFIPLMFTSTQEILIRDASAKGYSARSSKTLDIISSTQGHRSTSSESLDITSSLEVLRDCSSKTLDSSSPSEQPSN</sequence>
<keyword evidence="7" id="KW-1185">Reference proteome</keyword>
<feature type="region of interest" description="Disordered" evidence="5">
    <location>
        <begin position="531"/>
        <end position="551"/>
    </location>
</feature>